<dbReference type="GO" id="GO:0005549">
    <property type="term" value="F:odorant binding"/>
    <property type="evidence" value="ECO:0007669"/>
    <property type="project" value="InterPro"/>
</dbReference>
<comment type="subcellular location">
    <subcellularLocation>
        <location evidence="1">Cell membrane</location>
        <topology evidence="1">Multi-pass membrane protein</topology>
    </subcellularLocation>
</comment>
<evidence type="ECO:0000256" key="1">
    <source>
        <dbReference type="ARBA" id="ARBA00004651"/>
    </source>
</evidence>
<gene>
    <name evidence="11" type="ORF">LSTR_LSTR004261</name>
</gene>
<evidence type="ECO:0000256" key="8">
    <source>
        <dbReference type="ARBA" id="ARBA00023170"/>
    </source>
</evidence>
<keyword evidence="9" id="KW-0807">Transducer</keyword>
<reference evidence="11 12" key="1">
    <citation type="journal article" date="2017" name="Gigascience">
        <title>Genome sequence of the small brown planthopper, Laodelphax striatellus.</title>
        <authorList>
            <person name="Zhu J."/>
            <person name="Jiang F."/>
            <person name="Wang X."/>
            <person name="Yang P."/>
            <person name="Bao Y."/>
            <person name="Zhao W."/>
            <person name="Wang W."/>
            <person name="Lu H."/>
            <person name="Wang Q."/>
            <person name="Cui N."/>
            <person name="Li J."/>
            <person name="Chen X."/>
            <person name="Luo L."/>
            <person name="Yu J."/>
            <person name="Kang L."/>
            <person name="Cui F."/>
        </authorList>
    </citation>
    <scope>NUCLEOTIDE SEQUENCE [LARGE SCALE GENOMIC DNA]</scope>
    <source>
        <strain evidence="11">Lst14</strain>
    </source>
</reference>
<dbReference type="Pfam" id="PF02949">
    <property type="entry name" value="7tm_6"/>
    <property type="match status" value="1"/>
</dbReference>
<dbReference type="InterPro" id="IPR004117">
    <property type="entry name" value="7tm6_olfct_rcpt"/>
</dbReference>
<keyword evidence="3" id="KW-0716">Sensory transduction</keyword>
<evidence type="ECO:0000313" key="12">
    <source>
        <dbReference type="Proteomes" id="UP000291343"/>
    </source>
</evidence>
<keyword evidence="6 10" id="KW-1133">Transmembrane helix</keyword>
<dbReference type="GO" id="GO:0007165">
    <property type="term" value="P:signal transduction"/>
    <property type="evidence" value="ECO:0007669"/>
    <property type="project" value="UniProtKB-KW"/>
</dbReference>
<evidence type="ECO:0000256" key="6">
    <source>
        <dbReference type="ARBA" id="ARBA00022989"/>
    </source>
</evidence>
<evidence type="ECO:0000256" key="7">
    <source>
        <dbReference type="ARBA" id="ARBA00023136"/>
    </source>
</evidence>
<evidence type="ECO:0000313" key="11">
    <source>
        <dbReference type="EMBL" id="RZF42959.1"/>
    </source>
</evidence>
<dbReference type="GO" id="GO:0004984">
    <property type="term" value="F:olfactory receptor activity"/>
    <property type="evidence" value="ECO:0007669"/>
    <property type="project" value="InterPro"/>
</dbReference>
<evidence type="ECO:0000256" key="3">
    <source>
        <dbReference type="ARBA" id="ARBA00022606"/>
    </source>
</evidence>
<evidence type="ECO:0000256" key="5">
    <source>
        <dbReference type="ARBA" id="ARBA00022725"/>
    </source>
</evidence>
<keyword evidence="8" id="KW-0675">Receptor</keyword>
<organism evidence="11 12">
    <name type="scientific">Laodelphax striatellus</name>
    <name type="common">Small brown planthopper</name>
    <name type="synonym">Delphax striatella</name>
    <dbReference type="NCBI Taxonomy" id="195883"/>
    <lineage>
        <taxon>Eukaryota</taxon>
        <taxon>Metazoa</taxon>
        <taxon>Ecdysozoa</taxon>
        <taxon>Arthropoda</taxon>
        <taxon>Hexapoda</taxon>
        <taxon>Insecta</taxon>
        <taxon>Pterygota</taxon>
        <taxon>Neoptera</taxon>
        <taxon>Paraneoptera</taxon>
        <taxon>Hemiptera</taxon>
        <taxon>Auchenorrhyncha</taxon>
        <taxon>Fulgoroidea</taxon>
        <taxon>Delphacidae</taxon>
        <taxon>Criomorphinae</taxon>
        <taxon>Laodelphax</taxon>
    </lineage>
</organism>
<comment type="caution">
    <text evidence="11">The sequence shown here is derived from an EMBL/GenBank/DDBJ whole genome shotgun (WGS) entry which is preliminary data.</text>
</comment>
<accession>A0A482XB93</accession>
<dbReference type="Proteomes" id="UP000291343">
    <property type="component" value="Unassembled WGS sequence"/>
</dbReference>
<keyword evidence="2" id="KW-1003">Cell membrane</keyword>
<protein>
    <recommendedName>
        <fullName evidence="13">Odorant receptor</fullName>
    </recommendedName>
</protein>
<sequence>MASNEFNVDIHFRTKIRILRYFSTWWTNPSTLWLNLLEKSLSAIRISLMLLASLCQLIQLTKMSNLKGASEIVEVMTLTISSSYKSAFFLYYQKDYASMLNLMKSYFYERPLFASKGRNNYTNMSKFLCYTDLITYIYLISAVIFISFSIIATAFVPESKNLLPNCKPNLTCVSEQPNLNPALPVKIWLPVDYSWTPLYQIVHVMTSFVLYDCCLIYVAQDVFCFTLLYAVSGQFQILEESLMNLGNLVEEKKLEKIQRKYTVADGDSGEGEWINES</sequence>
<evidence type="ECO:0008006" key="13">
    <source>
        <dbReference type="Google" id="ProtNLM"/>
    </source>
</evidence>
<evidence type="ECO:0000256" key="4">
    <source>
        <dbReference type="ARBA" id="ARBA00022692"/>
    </source>
</evidence>
<name>A0A482XB93_LAOST</name>
<dbReference type="PANTHER" id="PTHR21137">
    <property type="entry name" value="ODORANT RECEPTOR"/>
    <property type="match status" value="1"/>
</dbReference>
<evidence type="ECO:0000256" key="2">
    <source>
        <dbReference type="ARBA" id="ARBA00022475"/>
    </source>
</evidence>
<dbReference type="GO" id="GO:0005886">
    <property type="term" value="C:plasma membrane"/>
    <property type="evidence" value="ECO:0007669"/>
    <property type="project" value="UniProtKB-SubCell"/>
</dbReference>
<dbReference type="EMBL" id="QKKF02013687">
    <property type="protein sequence ID" value="RZF42959.1"/>
    <property type="molecule type" value="Genomic_DNA"/>
</dbReference>
<keyword evidence="5" id="KW-0552">Olfaction</keyword>
<feature type="transmembrane region" description="Helical" evidence="10">
    <location>
        <begin position="133"/>
        <end position="156"/>
    </location>
</feature>
<keyword evidence="4 10" id="KW-0812">Transmembrane</keyword>
<keyword evidence="7 10" id="KW-0472">Membrane</keyword>
<dbReference type="PANTHER" id="PTHR21137:SF35">
    <property type="entry name" value="ODORANT RECEPTOR 19A-RELATED"/>
    <property type="match status" value="1"/>
</dbReference>
<dbReference type="InParanoid" id="A0A482XB93"/>
<evidence type="ECO:0000256" key="9">
    <source>
        <dbReference type="ARBA" id="ARBA00023224"/>
    </source>
</evidence>
<proteinExistence type="predicted"/>
<dbReference type="AlphaFoldDB" id="A0A482XB93"/>
<evidence type="ECO:0000256" key="10">
    <source>
        <dbReference type="SAM" id="Phobius"/>
    </source>
</evidence>
<keyword evidence="12" id="KW-1185">Reference proteome</keyword>